<dbReference type="PROSITE" id="PS00108">
    <property type="entry name" value="PROTEIN_KINASE_ST"/>
    <property type="match status" value="1"/>
</dbReference>
<dbReference type="InterPro" id="IPR051343">
    <property type="entry name" value="G-type_lectin_kinases/EP1-like"/>
</dbReference>
<evidence type="ECO:0000256" key="8">
    <source>
        <dbReference type="SAM" id="Phobius"/>
    </source>
</evidence>
<dbReference type="FunFam" id="3.30.200.20:FF:000483">
    <property type="entry name" value="Putative receptor-like protein kinase"/>
    <property type="match status" value="1"/>
</dbReference>
<feature type="transmembrane region" description="Helical" evidence="8">
    <location>
        <begin position="7"/>
        <end position="28"/>
    </location>
</feature>
<dbReference type="InterPro" id="IPR008271">
    <property type="entry name" value="Ser/Thr_kinase_AS"/>
</dbReference>
<evidence type="ECO:0000256" key="3">
    <source>
        <dbReference type="ARBA" id="ARBA00022741"/>
    </source>
</evidence>
<dbReference type="GO" id="GO:0004674">
    <property type="term" value="F:protein serine/threonine kinase activity"/>
    <property type="evidence" value="ECO:0007669"/>
    <property type="project" value="UniProtKB-KW"/>
</dbReference>
<feature type="transmembrane region" description="Helical" evidence="8">
    <location>
        <begin position="34"/>
        <end position="54"/>
    </location>
</feature>
<keyword evidence="8" id="KW-0472">Membrane</keyword>
<evidence type="ECO:0000256" key="1">
    <source>
        <dbReference type="ARBA" id="ARBA00022679"/>
    </source>
</evidence>
<keyword evidence="7" id="KW-0723">Serine/threonine-protein kinase</keyword>
<evidence type="ECO:0000313" key="10">
    <source>
        <dbReference type="EMBL" id="KAF6164537.1"/>
    </source>
</evidence>
<keyword evidence="3 6" id="KW-0547">Nucleotide-binding</keyword>
<dbReference type="SMART" id="SM00220">
    <property type="entry name" value="S_TKc"/>
    <property type="match status" value="1"/>
</dbReference>
<accession>A0A7J7NBL7</accession>
<dbReference type="Pfam" id="PF00069">
    <property type="entry name" value="Pkinase"/>
    <property type="match status" value="1"/>
</dbReference>
<dbReference type="Gene3D" id="1.10.510.10">
    <property type="entry name" value="Transferase(Phosphotransferase) domain 1"/>
    <property type="match status" value="1"/>
</dbReference>
<dbReference type="Proteomes" id="UP000541444">
    <property type="component" value="Unassembled WGS sequence"/>
</dbReference>
<dbReference type="InterPro" id="IPR000719">
    <property type="entry name" value="Prot_kinase_dom"/>
</dbReference>
<keyword evidence="5 6" id="KW-0067">ATP-binding</keyword>
<evidence type="ECO:0000313" key="11">
    <source>
        <dbReference type="Proteomes" id="UP000541444"/>
    </source>
</evidence>
<keyword evidence="8" id="KW-1133">Transmembrane helix</keyword>
<dbReference type="Gene3D" id="3.30.200.20">
    <property type="entry name" value="Phosphorylase Kinase, domain 1"/>
    <property type="match status" value="1"/>
</dbReference>
<dbReference type="EMBL" id="JACGCM010000926">
    <property type="protein sequence ID" value="KAF6164537.1"/>
    <property type="molecule type" value="Genomic_DNA"/>
</dbReference>
<evidence type="ECO:0000256" key="2">
    <source>
        <dbReference type="ARBA" id="ARBA00022729"/>
    </source>
</evidence>
<keyword evidence="8" id="KW-0812">Transmembrane</keyword>
<feature type="domain" description="Protein kinase" evidence="9">
    <location>
        <begin position="104"/>
        <end position="394"/>
    </location>
</feature>
<dbReference type="PANTHER" id="PTHR47976">
    <property type="entry name" value="G-TYPE LECTIN S-RECEPTOR-LIKE SERINE/THREONINE-PROTEIN KINASE SD2-5"/>
    <property type="match status" value="1"/>
</dbReference>
<dbReference type="InterPro" id="IPR011009">
    <property type="entry name" value="Kinase-like_dom_sf"/>
</dbReference>
<dbReference type="GO" id="GO:0005524">
    <property type="term" value="F:ATP binding"/>
    <property type="evidence" value="ECO:0007669"/>
    <property type="project" value="UniProtKB-UniRule"/>
</dbReference>
<comment type="similarity">
    <text evidence="7">Belongs to the protein kinase superfamily.</text>
</comment>
<evidence type="ECO:0000256" key="6">
    <source>
        <dbReference type="PROSITE-ProRule" id="PRU10141"/>
    </source>
</evidence>
<dbReference type="PROSITE" id="PS00107">
    <property type="entry name" value="PROTEIN_KINASE_ATP"/>
    <property type="match status" value="1"/>
</dbReference>
<organism evidence="10 11">
    <name type="scientific">Kingdonia uniflora</name>
    <dbReference type="NCBI Taxonomy" id="39325"/>
    <lineage>
        <taxon>Eukaryota</taxon>
        <taxon>Viridiplantae</taxon>
        <taxon>Streptophyta</taxon>
        <taxon>Embryophyta</taxon>
        <taxon>Tracheophyta</taxon>
        <taxon>Spermatophyta</taxon>
        <taxon>Magnoliopsida</taxon>
        <taxon>Ranunculales</taxon>
        <taxon>Circaeasteraceae</taxon>
        <taxon>Kingdonia</taxon>
    </lineage>
</organism>
<proteinExistence type="inferred from homology"/>
<evidence type="ECO:0000256" key="4">
    <source>
        <dbReference type="ARBA" id="ARBA00022777"/>
    </source>
</evidence>
<dbReference type="PANTHER" id="PTHR47976:SF115">
    <property type="entry name" value="RECEPTOR-LIKE SERINE_THREONINE-PROTEIN KINASE"/>
    <property type="match status" value="1"/>
</dbReference>
<gene>
    <name evidence="10" type="ORF">GIB67_025363</name>
</gene>
<evidence type="ECO:0000259" key="9">
    <source>
        <dbReference type="PROSITE" id="PS50011"/>
    </source>
</evidence>
<reference evidence="10 11" key="1">
    <citation type="journal article" date="2020" name="IScience">
        <title>Genome Sequencing of the Endangered Kingdonia uniflora (Circaeasteraceae, Ranunculales) Reveals Potential Mechanisms of Evolutionary Specialization.</title>
        <authorList>
            <person name="Sun Y."/>
            <person name="Deng T."/>
            <person name="Zhang A."/>
            <person name="Moore M.J."/>
            <person name="Landis J.B."/>
            <person name="Lin N."/>
            <person name="Zhang H."/>
            <person name="Zhang X."/>
            <person name="Huang J."/>
            <person name="Zhang X."/>
            <person name="Sun H."/>
            <person name="Wang H."/>
        </authorList>
    </citation>
    <scope>NUCLEOTIDE SEQUENCE [LARGE SCALE GENOMIC DNA]</scope>
    <source>
        <strain evidence="10">TB1705</strain>
        <tissue evidence="10">Leaf</tissue>
    </source>
</reference>
<sequence length="451" mass="50767">MEFTKGKIVVIVSVNVLIILLIILRICLGLSKAFIFILGADIAAIFCIFTCVFVKYRKNGRRRALEGSLVLEGQELKRTEYSFLRKVAGLPTKFRYRDLETATDKFQAVIGRGGSASVFKGILDDGTSIAVKRIEGTTHGEREFHAELTVIASIQHVNLVQLLGYCSVPGSPPLLVYEFICNGSLDNWIFPQKGGRNGQNFSCLAWNFRFRVAVDVAKALAYLHRDCRSRILHLDIKPENILLNEDFRAVVSDFGLSKLMRKDESRLYTTIRGTKGYLAPEWLLENGVSEKSDVYSYGMVLLEIIGGRRNVRLDQEGSNCSHRKWSYFPKIVTEKLREGKLMEVVDERLTDDSGVDEKQLRVLVHVALWCIQESPGLRPSMGYVVDMLEGRVIVEKPPETEMIVVDLLCLDDQILDGVQKPKVEIVTGQLLESQHRTTSNYSLSTSVLSGR</sequence>
<protein>
    <recommendedName>
        <fullName evidence="9">Protein kinase domain-containing protein</fullName>
    </recommendedName>
</protein>
<dbReference type="PROSITE" id="PS50011">
    <property type="entry name" value="PROTEIN_KINASE_DOM"/>
    <property type="match status" value="1"/>
</dbReference>
<evidence type="ECO:0000256" key="5">
    <source>
        <dbReference type="ARBA" id="ARBA00022840"/>
    </source>
</evidence>
<dbReference type="InterPro" id="IPR017441">
    <property type="entry name" value="Protein_kinase_ATP_BS"/>
</dbReference>
<name>A0A7J7NBL7_9MAGN</name>
<comment type="caution">
    <text evidence="10">The sequence shown here is derived from an EMBL/GenBank/DDBJ whole genome shotgun (WGS) entry which is preliminary data.</text>
</comment>
<dbReference type="OrthoDB" id="2418081at2759"/>
<feature type="binding site" evidence="6">
    <location>
        <position position="132"/>
    </location>
    <ligand>
        <name>ATP</name>
        <dbReference type="ChEBI" id="CHEBI:30616"/>
    </ligand>
</feature>
<dbReference type="SUPFAM" id="SSF56112">
    <property type="entry name" value="Protein kinase-like (PK-like)"/>
    <property type="match status" value="1"/>
</dbReference>
<keyword evidence="2" id="KW-0732">Signal</keyword>
<dbReference type="AlphaFoldDB" id="A0A7J7NBL7"/>
<dbReference type="FunFam" id="1.10.510.10:FF:000537">
    <property type="entry name" value="Putative receptor-like protein kinase"/>
    <property type="match status" value="1"/>
</dbReference>
<evidence type="ECO:0000256" key="7">
    <source>
        <dbReference type="RuleBase" id="RU000304"/>
    </source>
</evidence>
<keyword evidence="4" id="KW-0418">Kinase</keyword>
<keyword evidence="1" id="KW-0808">Transferase</keyword>
<keyword evidence="11" id="KW-1185">Reference proteome</keyword>